<protein>
    <submittedName>
        <fullName evidence="2">Trigger factor like</fullName>
    </submittedName>
</protein>
<dbReference type="InParanoid" id="A0A2R6P6J2"/>
<reference evidence="2 3" key="1">
    <citation type="submission" date="2017-07" db="EMBL/GenBank/DDBJ databases">
        <title>An improved, manually edited Actinidia chinensis var. chinensis (kiwifruit) genome highlights the challenges associated with draft genomes and gene prediction in plants.</title>
        <authorList>
            <person name="Pilkington S."/>
            <person name="Crowhurst R."/>
            <person name="Hilario E."/>
            <person name="Nardozza S."/>
            <person name="Fraser L."/>
            <person name="Peng Y."/>
            <person name="Gunaseelan K."/>
            <person name="Simpson R."/>
            <person name="Tahir J."/>
            <person name="Deroles S."/>
            <person name="Templeton K."/>
            <person name="Luo Z."/>
            <person name="Davy M."/>
            <person name="Cheng C."/>
            <person name="Mcneilage M."/>
            <person name="Scaglione D."/>
            <person name="Liu Y."/>
            <person name="Zhang Q."/>
            <person name="Datson P."/>
            <person name="De Silva N."/>
            <person name="Gardiner S."/>
            <person name="Bassett H."/>
            <person name="Chagne D."/>
            <person name="Mccallum J."/>
            <person name="Dzierzon H."/>
            <person name="Deng C."/>
            <person name="Wang Y.-Y."/>
            <person name="Barron N."/>
            <person name="Manako K."/>
            <person name="Bowen J."/>
            <person name="Foster T."/>
            <person name="Erridge Z."/>
            <person name="Tiffin H."/>
            <person name="Waite C."/>
            <person name="Davies K."/>
            <person name="Grierson E."/>
            <person name="Laing W."/>
            <person name="Kirk R."/>
            <person name="Chen X."/>
            <person name="Wood M."/>
            <person name="Montefiori M."/>
            <person name="Brummell D."/>
            <person name="Schwinn K."/>
            <person name="Catanach A."/>
            <person name="Fullerton C."/>
            <person name="Li D."/>
            <person name="Meiyalaghan S."/>
            <person name="Nieuwenhuizen N."/>
            <person name="Read N."/>
            <person name="Prakash R."/>
            <person name="Hunter D."/>
            <person name="Zhang H."/>
            <person name="Mckenzie M."/>
            <person name="Knabel M."/>
            <person name="Harris A."/>
            <person name="Allan A."/>
            <person name="Chen A."/>
            <person name="Janssen B."/>
            <person name="Plunkett B."/>
            <person name="Dwamena C."/>
            <person name="Voogd C."/>
            <person name="Leif D."/>
            <person name="Lafferty D."/>
            <person name="Souleyre E."/>
            <person name="Varkonyi-Gasic E."/>
            <person name="Gambi F."/>
            <person name="Hanley J."/>
            <person name="Yao J.-L."/>
            <person name="Cheung J."/>
            <person name="David K."/>
            <person name="Warren B."/>
            <person name="Marsh K."/>
            <person name="Snowden K."/>
            <person name="Lin-Wang K."/>
            <person name="Brian L."/>
            <person name="Martinez-Sanchez M."/>
            <person name="Wang M."/>
            <person name="Ileperuma N."/>
            <person name="Macnee N."/>
            <person name="Campin R."/>
            <person name="Mcatee P."/>
            <person name="Drummond R."/>
            <person name="Espley R."/>
            <person name="Ireland H."/>
            <person name="Wu R."/>
            <person name="Atkinson R."/>
            <person name="Karunairetnam S."/>
            <person name="Bulley S."/>
            <person name="Chunkath S."/>
            <person name="Hanley Z."/>
            <person name="Storey R."/>
            <person name="Thrimawithana A."/>
            <person name="Thomson S."/>
            <person name="David C."/>
            <person name="Testolin R."/>
        </authorList>
    </citation>
    <scope>NUCLEOTIDE SEQUENCE [LARGE SCALE GENOMIC DNA]</scope>
    <source>
        <strain evidence="3">cv. Red5</strain>
        <tissue evidence="2">Young leaf</tissue>
    </source>
</reference>
<dbReference type="OrthoDB" id="1937314at2759"/>
<organism evidence="2 3">
    <name type="scientific">Actinidia chinensis var. chinensis</name>
    <name type="common">Chinese soft-hair kiwi</name>
    <dbReference type="NCBI Taxonomy" id="1590841"/>
    <lineage>
        <taxon>Eukaryota</taxon>
        <taxon>Viridiplantae</taxon>
        <taxon>Streptophyta</taxon>
        <taxon>Embryophyta</taxon>
        <taxon>Tracheophyta</taxon>
        <taxon>Spermatophyta</taxon>
        <taxon>Magnoliopsida</taxon>
        <taxon>eudicotyledons</taxon>
        <taxon>Gunneridae</taxon>
        <taxon>Pentapetalae</taxon>
        <taxon>asterids</taxon>
        <taxon>Ericales</taxon>
        <taxon>Actinidiaceae</taxon>
        <taxon>Actinidia</taxon>
    </lineage>
</organism>
<dbReference type="PANTHER" id="PTHR38936">
    <property type="entry name" value="TITIN-LIKE ISOFORM X2"/>
    <property type="match status" value="1"/>
</dbReference>
<dbReference type="PANTHER" id="PTHR38936:SF1">
    <property type="entry name" value="DUF641 DOMAIN-CONTAINING PROTEIN"/>
    <property type="match status" value="1"/>
</dbReference>
<evidence type="ECO:0000256" key="1">
    <source>
        <dbReference type="SAM" id="MobiDB-lite"/>
    </source>
</evidence>
<comment type="caution">
    <text evidence="2">The sequence shown here is derived from an EMBL/GenBank/DDBJ whole genome shotgun (WGS) entry which is preliminary data.</text>
</comment>
<keyword evidence="3" id="KW-1185">Reference proteome</keyword>
<evidence type="ECO:0000313" key="3">
    <source>
        <dbReference type="Proteomes" id="UP000241394"/>
    </source>
</evidence>
<proteinExistence type="predicted"/>
<dbReference type="Gramene" id="PSR86075">
    <property type="protein sequence ID" value="PSR86075"/>
    <property type="gene ID" value="CEY00_Acc31704"/>
</dbReference>
<dbReference type="OMA" id="LECAHAK"/>
<name>A0A2R6P6J2_ACTCC</name>
<dbReference type="AlphaFoldDB" id="A0A2R6P6J2"/>
<gene>
    <name evidence="2" type="ORF">CEY00_Acc31704</name>
</gene>
<reference evidence="3" key="2">
    <citation type="journal article" date="2018" name="BMC Genomics">
        <title>A manually annotated Actinidia chinensis var. chinensis (kiwifruit) genome highlights the challenges associated with draft genomes and gene prediction in plants.</title>
        <authorList>
            <person name="Pilkington S.M."/>
            <person name="Crowhurst R."/>
            <person name="Hilario E."/>
            <person name="Nardozza S."/>
            <person name="Fraser L."/>
            <person name="Peng Y."/>
            <person name="Gunaseelan K."/>
            <person name="Simpson R."/>
            <person name="Tahir J."/>
            <person name="Deroles S.C."/>
            <person name="Templeton K."/>
            <person name="Luo Z."/>
            <person name="Davy M."/>
            <person name="Cheng C."/>
            <person name="McNeilage M."/>
            <person name="Scaglione D."/>
            <person name="Liu Y."/>
            <person name="Zhang Q."/>
            <person name="Datson P."/>
            <person name="De Silva N."/>
            <person name="Gardiner S.E."/>
            <person name="Bassett H."/>
            <person name="Chagne D."/>
            <person name="McCallum J."/>
            <person name="Dzierzon H."/>
            <person name="Deng C."/>
            <person name="Wang Y.Y."/>
            <person name="Barron L."/>
            <person name="Manako K."/>
            <person name="Bowen J."/>
            <person name="Foster T.M."/>
            <person name="Erridge Z.A."/>
            <person name="Tiffin H."/>
            <person name="Waite C.N."/>
            <person name="Davies K.M."/>
            <person name="Grierson E.P."/>
            <person name="Laing W.A."/>
            <person name="Kirk R."/>
            <person name="Chen X."/>
            <person name="Wood M."/>
            <person name="Montefiori M."/>
            <person name="Brummell D.A."/>
            <person name="Schwinn K.E."/>
            <person name="Catanach A."/>
            <person name="Fullerton C."/>
            <person name="Li D."/>
            <person name="Meiyalaghan S."/>
            <person name="Nieuwenhuizen N."/>
            <person name="Read N."/>
            <person name="Prakash R."/>
            <person name="Hunter D."/>
            <person name="Zhang H."/>
            <person name="McKenzie M."/>
            <person name="Knabel M."/>
            <person name="Harris A."/>
            <person name="Allan A.C."/>
            <person name="Gleave A."/>
            <person name="Chen A."/>
            <person name="Janssen B.J."/>
            <person name="Plunkett B."/>
            <person name="Ampomah-Dwamena C."/>
            <person name="Voogd C."/>
            <person name="Leif D."/>
            <person name="Lafferty D."/>
            <person name="Souleyre E.J.F."/>
            <person name="Varkonyi-Gasic E."/>
            <person name="Gambi F."/>
            <person name="Hanley J."/>
            <person name="Yao J.L."/>
            <person name="Cheung J."/>
            <person name="David K.M."/>
            <person name="Warren B."/>
            <person name="Marsh K."/>
            <person name="Snowden K.C."/>
            <person name="Lin-Wang K."/>
            <person name="Brian L."/>
            <person name="Martinez-Sanchez M."/>
            <person name="Wang M."/>
            <person name="Ileperuma N."/>
            <person name="Macnee N."/>
            <person name="Campin R."/>
            <person name="McAtee P."/>
            <person name="Drummond R.S.M."/>
            <person name="Espley R.V."/>
            <person name="Ireland H.S."/>
            <person name="Wu R."/>
            <person name="Atkinson R.G."/>
            <person name="Karunairetnam S."/>
            <person name="Bulley S."/>
            <person name="Chunkath S."/>
            <person name="Hanley Z."/>
            <person name="Storey R."/>
            <person name="Thrimawithana A.H."/>
            <person name="Thomson S."/>
            <person name="David C."/>
            <person name="Testolin R."/>
            <person name="Huang H."/>
            <person name="Hellens R.P."/>
            <person name="Schaffer R.J."/>
        </authorList>
    </citation>
    <scope>NUCLEOTIDE SEQUENCE [LARGE SCALE GENOMIC DNA]</scope>
    <source>
        <strain evidence="3">cv. Red5</strain>
    </source>
</reference>
<dbReference type="Proteomes" id="UP000241394">
    <property type="component" value="Chromosome LG28"/>
</dbReference>
<accession>A0A2R6P6J2</accession>
<dbReference type="EMBL" id="NKQK01000028">
    <property type="protein sequence ID" value="PSR86075.1"/>
    <property type="molecule type" value="Genomic_DNA"/>
</dbReference>
<evidence type="ECO:0000313" key="2">
    <source>
        <dbReference type="EMBL" id="PSR86075.1"/>
    </source>
</evidence>
<feature type="region of interest" description="Disordered" evidence="1">
    <location>
        <begin position="235"/>
        <end position="260"/>
    </location>
</feature>
<feature type="compositionally biased region" description="Basic residues" evidence="1">
    <location>
        <begin position="247"/>
        <end position="260"/>
    </location>
</feature>
<sequence length="260" mass="28417">MGRKPKAAKVAVAATADVPNILTPSVEMAAPQHKMHTKATCLSSGKYISAIIRRSGRLRNVAPPAENQEVEPVVEEVNLCESEKEDVPLNFCESVKEDGPFIEENPPESMAPEWSLEERINYLVQAVEELKSKATERHIESDSPAANLNYKSMYIDSQKKIEALTSENFGLANKLEVALAKMEAYGEANRVCSEILDKLKDVIVISNLAKATETAINISSQAILGRFSSAGDIGVPEARPPSLHQTSAKRKKYAKVNKGN</sequence>